<name>A0AC60A4S8_RANTA</name>
<evidence type="ECO:0000313" key="2">
    <source>
        <dbReference type="Proteomes" id="UP001162501"/>
    </source>
</evidence>
<accession>A0AC60A4S8</accession>
<sequence length="173" mass="18286">MLWAGVGARGHCGCLLGHCVSKALSSQEPTGASVAAFTCRDPAWKAPSSSALPPHCMPEPCRRVWRQQPSRGAPPGQRGRTAVQGRPRLFGGTGPADPETEGGQSCAKVWTLGDPWKCRSRKVGPWRTPGRDPLAKPESWVPTSVSLLLPGWDQAGPQGPTWPPVSSRAPAGP</sequence>
<organism evidence="1 2">
    <name type="scientific">Rangifer tarandus platyrhynchus</name>
    <name type="common">Svalbard reindeer</name>
    <dbReference type="NCBI Taxonomy" id="3082113"/>
    <lineage>
        <taxon>Eukaryota</taxon>
        <taxon>Metazoa</taxon>
        <taxon>Chordata</taxon>
        <taxon>Craniata</taxon>
        <taxon>Vertebrata</taxon>
        <taxon>Euteleostomi</taxon>
        <taxon>Mammalia</taxon>
        <taxon>Eutheria</taxon>
        <taxon>Laurasiatheria</taxon>
        <taxon>Artiodactyla</taxon>
        <taxon>Ruminantia</taxon>
        <taxon>Pecora</taxon>
        <taxon>Cervidae</taxon>
        <taxon>Odocoileinae</taxon>
        <taxon>Rangifer</taxon>
    </lineage>
</organism>
<evidence type="ECO:0000313" key="1">
    <source>
        <dbReference type="EMBL" id="CAN0555999.1"/>
    </source>
</evidence>
<gene>
    <name evidence="1" type="ORF">MRATA1EN22A_LOCUS26908</name>
</gene>
<reference evidence="1" key="2">
    <citation type="submission" date="2025-03" db="EMBL/GenBank/DDBJ databases">
        <authorList>
            <consortium name="ELIXIR-Norway"/>
            <consortium name="Elixir Norway"/>
        </authorList>
    </citation>
    <scope>NUCLEOTIDE SEQUENCE</scope>
</reference>
<dbReference type="Proteomes" id="UP001162501">
    <property type="component" value="Chromosome 7"/>
</dbReference>
<dbReference type="EMBL" id="OX596091">
    <property type="protein sequence ID" value="CAN0555999.1"/>
    <property type="molecule type" value="Genomic_DNA"/>
</dbReference>
<proteinExistence type="predicted"/>
<protein>
    <submittedName>
        <fullName evidence="1">Uncharacterized protein</fullName>
    </submittedName>
</protein>
<reference evidence="1" key="1">
    <citation type="submission" date="2023-05" db="EMBL/GenBank/DDBJ databases">
        <authorList>
            <consortium name="ELIXIR-Norway"/>
        </authorList>
    </citation>
    <scope>NUCLEOTIDE SEQUENCE</scope>
</reference>